<proteinExistence type="predicted"/>
<keyword evidence="2" id="KW-1185">Reference proteome</keyword>
<dbReference type="Proteomes" id="UP000539642">
    <property type="component" value="Unassembled WGS sequence"/>
</dbReference>
<name>A0A840UXT5_9BACT</name>
<evidence type="ECO:0000313" key="2">
    <source>
        <dbReference type="Proteomes" id="UP000539642"/>
    </source>
</evidence>
<protein>
    <submittedName>
        <fullName evidence="1">Uncharacterized protein</fullName>
    </submittedName>
</protein>
<sequence length="41" mass="4626">MEAIIFLVAWIGCATLHTVYELKIKPLLDNIGKDETDIPLQ</sequence>
<gene>
    <name evidence="1" type="ORF">HNQ81_003516</name>
</gene>
<comment type="caution">
    <text evidence="1">The sequence shown here is derived from an EMBL/GenBank/DDBJ whole genome shotgun (WGS) entry which is preliminary data.</text>
</comment>
<organism evidence="1 2">
    <name type="scientific">Desulfoprunum benzoelyticum</name>
    <dbReference type="NCBI Taxonomy" id="1506996"/>
    <lineage>
        <taxon>Bacteria</taxon>
        <taxon>Pseudomonadati</taxon>
        <taxon>Thermodesulfobacteriota</taxon>
        <taxon>Desulfobulbia</taxon>
        <taxon>Desulfobulbales</taxon>
        <taxon>Desulfobulbaceae</taxon>
        <taxon>Desulfoprunum</taxon>
    </lineage>
</organism>
<reference evidence="1 2" key="1">
    <citation type="submission" date="2020-08" db="EMBL/GenBank/DDBJ databases">
        <title>Genomic Encyclopedia of Type Strains, Phase IV (KMG-IV): sequencing the most valuable type-strain genomes for metagenomic binning, comparative biology and taxonomic classification.</title>
        <authorList>
            <person name="Goeker M."/>
        </authorList>
    </citation>
    <scope>NUCLEOTIDE SEQUENCE [LARGE SCALE GENOMIC DNA]</scope>
    <source>
        <strain evidence="1 2">DSM 28570</strain>
    </source>
</reference>
<evidence type="ECO:0000313" key="1">
    <source>
        <dbReference type="EMBL" id="MBB5349753.1"/>
    </source>
</evidence>
<dbReference type="RefSeq" id="WP_275888791.1">
    <property type="nucleotide sequence ID" value="NZ_JACHEO010000042.1"/>
</dbReference>
<accession>A0A840UXT5</accession>
<dbReference type="EMBL" id="JACHEO010000042">
    <property type="protein sequence ID" value="MBB5349753.1"/>
    <property type="molecule type" value="Genomic_DNA"/>
</dbReference>
<dbReference type="AlphaFoldDB" id="A0A840UXT5"/>